<keyword evidence="3" id="KW-1185">Reference proteome</keyword>
<evidence type="ECO:0000313" key="1">
    <source>
        <dbReference type="EMBL" id="KFD49663.1"/>
    </source>
</evidence>
<organism evidence="2">
    <name type="scientific">Trichuris suis</name>
    <name type="common">pig whipworm</name>
    <dbReference type="NCBI Taxonomy" id="68888"/>
    <lineage>
        <taxon>Eukaryota</taxon>
        <taxon>Metazoa</taxon>
        <taxon>Ecdysozoa</taxon>
        <taxon>Nematoda</taxon>
        <taxon>Enoplea</taxon>
        <taxon>Dorylaimia</taxon>
        <taxon>Trichinellida</taxon>
        <taxon>Trichuridae</taxon>
        <taxon>Trichuris</taxon>
    </lineage>
</organism>
<dbReference type="AlphaFoldDB" id="A0A085NA23"/>
<evidence type="ECO:0000313" key="2">
    <source>
        <dbReference type="EMBL" id="KFD66319.1"/>
    </source>
</evidence>
<dbReference type="Proteomes" id="UP000030758">
    <property type="component" value="Unassembled WGS sequence"/>
</dbReference>
<dbReference type="EMBL" id="KL367526">
    <property type="protein sequence ID" value="KFD66319.1"/>
    <property type="molecule type" value="Genomic_DNA"/>
</dbReference>
<proteinExistence type="predicted"/>
<gene>
    <name evidence="1" type="ORF">M513_09495</name>
    <name evidence="2" type="ORF">M514_09495</name>
</gene>
<name>A0A085NA23_9BILA</name>
<dbReference type="Proteomes" id="UP000030764">
    <property type="component" value="Unassembled WGS sequence"/>
</dbReference>
<dbReference type="EMBL" id="KL363266">
    <property type="protein sequence ID" value="KFD49663.1"/>
    <property type="molecule type" value="Genomic_DNA"/>
</dbReference>
<accession>A0A085NA23</accession>
<evidence type="ECO:0000313" key="3">
    <source>
        <dbReference type="Proteomes" id="UP000030764"/>
    </source>
</evidence>
<protein>
    <recommendedName>
        <fullName evidence="4">ISXO2-like transposase domain-containing protein</fullName>
    </recommendedName>
</protein>
<reference evidence="2 3" key="1">
    <citation type="journal article" date="2014" name="Nat. Genet.">
        <title>Genome and transcriptome of the porcine whipworm Trichuris suis.</title>
        <authorList>
            <person name="Jex A.R."/>
            <person name="Nejsum P."/>
            <person name="Schwarz E.M."/>
            <person name="Hu L."/>
            <person name="Young N.D."/>
            <person name="Hall R.S."/>
            <person name="Korhonen P.K."/>
            <person name="Liao S."/>
            <person name="Thamsborg S."/>
            <person name="Xia J."/>
            <person name="Xu P."/>
            <person name="Wang S."/>
            <person name="Scheerlinck J.P."/>
            <person name="Hofmann A."/>
            <person name="Sternberg P.W."/>
            <person name="Wang J."/>
            <person name="Gasser R.B."/>
        </authorList>
    </citation>
    <scope>NUCLEOTIDE SEQUENCE [LARGE SCALE GENOMIC DNA]</scope>
    <source>
        <strain evidence="2">DCEP-RM93F</strain>
        <strain evidence="1">DCEP-RM93M</strain>
    </source>
</reference>
<sequence>MRPGRGGMASCCYKRSCCNEVSVRARGSKPPTHAEAPEGCGRRYQKAVKVMFLWSRGYSSVKFCEDELGSGINKSVTARRNRRLRQVVAEALAEAPMQLGGPSRTVEHDESLFSLGSSEAHAGKLATPLLYQWNRSSQILLPVIQRHVRPGSTVITYEWRRRECILNPLEHCGPRPSGEQAALWNASECTCIAPLRVHGEEAIGSL</sequence>
<evidence type="ECO:0008006" key="4">
    <source>
        <dbReference type="Google" id="ProtNLM"/>
    </source>
</evidence>